<gene>
    <name evidence="2" type="ORF">S01H4_35047</name>
</gene>
<keyword evidence="1" id="KW-0472">Membrane</keyword>
<evidence type="ECO:0000313" key="2">
    <source>
        <dbReference type="EMBL" id="GAG76040.1"/>
    </source>
</evidence>
<name>X1A1X9_9ZZZZ</name>
<dbReference type="EMBL" id="BART01018591">
    <property type="protein sequence ID" value="GAG76040.1"/>
    <property type="molecule type" value="Genomic_DNA"/>
</dbReference>
<keyword evidence="1" id="KW-0812">Transmembrane</keyword>
<reference evidence="2" key="1">
    <citation type="journal article" date="2014" name="Front. Microbiol.">
        <title>High frequency of phylogenetically diverse reductive dehalogenase-homologous genes in deep subseafloor sedimentary metagenomes.</title>
        <authorList>
            <person name="Kawai M."/>
            <person name="Futagami T."/>
            <person name="Toyoda A."/>
            <person name="Takaki Y."/>
            <person name="Nishi S."/>
            <person name="Hori S."/>
            <person name="Arai W."/>
            <person name="Tsubouchi T."/>
            <person name="Morono Y."/>
            <person name="Uchiyama I."/>
            <person name="Ito T."/>
            <person name="Fujiyama A."/>
            <person name="Inagaki F."/>
            <person name="Takami H."/>
        </authorList>
    </citation>
    <scope>NUCLEOTIDE SEQUENCE</scope>
    <source>
        <strain evidence="2">Expedition CK06-06</strain>
    </source>
</reference>
<organism evidence="2">
    <name type="scientific">marine sediment metagenome</name>
    <dbReference type="NCBI Taxonomy" id="412755"/>
    <lineage>
        <taxon>unclassified sequences</taxon>
        <taxon>metagenomes</taxon>
        <taxon>ecological metagenomes</taxon>
    </lineage>
</organism>
<dbReference type="AlphaFoldDB" id="X1A1X9"/>
<feature type="non-terminal residue" evidence="2">
    <location>
        <position position="1"/>
    </location>
</feature>
<evidence type="ECO:0000256" key="1">
    <source>
        <dbReference type="SAM" id="Phobius"/>
    </source>
</evidence>
<accession>X1A1X9</accession>
<protein>
    <submittedName>
        <fullName evidence="2">Uncharacterized protein</fullName>
    </submittedName>
</protein>
<feature type="transmembrane region" description="Helical" evidence="1">
    <location>
        <begin position="9"/>
        <end position="25"/>
    </location>
</feature>
<sequence>LEKIEIKKRYFVFGLFSIVLFYGLFQDKIDKYIFKGEETEAQSELKVKAKTDSVIGPILRRDIFSEYVDQDPVDDFVQEFCDNYKCTYVNVNLFHNGVITESGIHLRKMSCIAEGLGDGKLDLIHRLQDWVIKPFKKKFRVLKKNGYLYIPNLKLDKDPYFRVMIPRMGIESVFYVALYDKRYISKNGKPHFIGFTAFIWDKPTNFNEGNLVAMKKEVDHIREFLIDEKKVER</sequence>
<keyword evidence="1" id="KW-1133">Transmembrane helix</keyword>
<proteinExistence type="predicted"/>
<comment type="caution">
    <text evidence="2">The sequence shown here is derived from an EMBL/GenBank/DDBJ whole genome shotgun (WGS) entry which is preliminary data.</text>
</comment>